<evidence type="ECO:0000313" key="2">
    <source>
        <dbReference type="EMBL" id="AKH45785.1"/>
    </source>
</evidence>
<feature type="region of interest" description="Disordered" evidence="1">
    <location>
        <begin position="1"/>
        <end position="20"/>
    </location>
</feature>
<organism evidence="2">
    <name type="scientific">uncultured marine virus</name>
    <dbReference type="NCBI Taxonomy" id="186617"/>
    <lineage>
        <taxon>Viruses</taxon>
        <taxon>environmental samples</taxon>
    </lineage>
</organism>
<proteinExistence type="predicted"/>
<reference evidence="2" key="1">
    <citation type="journal article" date="2015" name="Front. Microbiol.">
        <title>Combining genomic sequencing methods to explore viral diversity and reveal potential virus-host interactions.</title>
        <authorList>
            <person name="Chow C.E."/>
            <person name="Winget D.M."/>
            <person name="White R.A.III."/>
            <person name="Hallam S.J."/>
            <person name="Suttle C.A."/>
        </authorList>
    </citation>
    <scope>NUCLEOTIDE SEQUENCE</scope>
    <source>
        <strain evidence="2">Anoxic3_1</strain>
    </source>
</reference>
<sequence length="85" mass="10204">MIRAPISSRNSPTKSKWPWPWSRFTRPSTKRRNKWGCGNTRFTAQKQWVRISRHSWRSRLPFWGGLAVPFRAAPRQPAWRRSLRS</sequence>
<reference evidence="2" key="2">
    <citation type="submission" date="2015-03" db="EMBL/GenBank/DDBJ databases">
        <authorList>
            <person name="Chow C.-E.T."/>
            <person name="Winget D.M."/>
            <person name="White R.A.III."/>
            <person name="Hallam S.J."/>
            <person name="Suttle C.A."/>
        </authorList>
    </citation>
    <scope>NUCLEOTIDE SEQUENCE</scope>
    <source>
        <strain evidence="2">Anoxic3_1</strain>
    </source>
</reference>
<name>A0A0F7L1N3_9VIRU</name>
<accession>A0A0F7L1N3</accession>
<evidence type="ECO:0000256" key="1">
    <source>
        <dbReference type="SAM" id="MobiDB-lite"/>
    </source>
</evidence>
<dbReference type="EMBL" id="KR029577">
    <property type="protein sequence ID" value="AKH45785.1"/>
    <property type="molecule type" value="Genomic_DNA"/>
</dbReference>
<protein>
    <submittedName>
        <fullName evidence="2">Uncharacterized protein</fullName>
    </submittedName>
</protein>